<dbReference type="InterPro" id="IPR001387">
    <property type="entry name" value="Cro/C1-type_HTH"/>
</dbReference>
<evidence type="ECO:0000313" key="2">
    <source>
        <dbReference type="EMBL" id="GAA3844028.1"/>
    </source>
</evidence>
<feature type="domain" description="HTH cro/C1-type" evidence="1">
    <location>
        <begin position="50"/>
        <end position="105"/>
    </location>
</feature>
<evidence type="ECO:0000259" key="1">
    <source>
        <dbReference type="PROSITE" id="PS50943"/>
    </source>
</evidence>
<dbReference type="Proteomes" id="UP001500888">
    <property type="component" value="Unassembled WGS sequence"/>
</dbReference>
<sequence>MSWGNAVTGDAMYPRSRLSRVQDVSGTYGGGLSSSEGGPVAEEQTIGQRVRQFRLARGIERAELADRLGYTVAWLKSVEIGKRQLDRFSVIAAIADALQVEVATLLGLPNATAGDREHQRAHIAIPQLRKVLLRGYLPSRAAGVPFELEDLRERVNTGHHQARHGRFGDLLTDLPRLLIDIAFTAAGVEGVEHERACGMLAEGLHDAALSTKKLGYIDLATIAASQATRAAESSGDPLLMTATRWTQTEVYLAAGAVDEAHELLGFSIDDLDPMLGQGGADVWSLWGTMHLVEATIQAQWQRRGEAAAHLVEAAAAADRVGSGRNSYMTEFGPENRALIAVQVDVEMGAGPDALQKVEGTPIDNLPKERRARHRISRALAFSRVGDDDQAMQELLEGHQIAPECVTNHPLARDVVKTAARRALTLSGPIATVVNRLGVPI</sequence>
<comment type="caution">
    <text evidence="2">The sequence shown here is derived from an EMBL/GenBank/DDBJ whole genome shotgun (WGS) entry which is preliminary data.</text>
</comment>
<dbReference type="EMBL" id="BAAAZR010000059">
    <property type="protein sequence ID" value="GAA3844028.1"/>
    <property type="molecule type" value="Genomic_DNA"/>
</dbReference>
<dbReference type="Pfam" id="PF13560">
    <property type="entry name" value="HTH_31"/>
    <property type="match status" value="1"/>
</dbReference>
<dbReference type="PROSITE" id="PS50943">
    <property type="entry name" value="HTH_CROC1"/>
    <property type="match status" value="1"/>
</dbReference>
<reference evidence="3" key="1">
    <citation type="journal article" date="2019" name="Int. J. Syst. Evol. Microbiol.">
        <title>The Global Catalogue of Microorganisms (GCM) 10K type strain sequencing project: providing services to taxonomists for standard genome sequencing and annotation.</title>
        <authorList>
            <consortium name="The Broad Institute Genomics Platform"/>
            <consortium name="The Broad Institute Genome Sequencing Center for Infectious Disease"/>
            <person name="Wu L."/>
            <person name="Ma J."/>
        </authorList>
    </citation>
    <scope>NUCLEOTIDE SEQUENCE [LARGE SCALE GENOMIC DNA]</scope>
    <source>
        <strain evidence="3">JCM 16908</strain>
    </source>
</reference>
<dbReference type="InterPro" id="IPR010982">
    <property type="entry name" value="Lambda_DNA-bd_dom_sf"/>
</dbReference>
<name>A0ABP7JFN3_9ACTN</name>
<dbReference type="SUPFAM" id="SSF47413">
    <property type="entry name" value="lambda repressor-like DNA-binding domains"/>
    <property type="match status" value="1"/>
</dbReference>
<dbReference type="CDD" id="cd00093">
    <property type="entry name" value="HTH_XRE"/>
    <property type="match status" value="1"/>
</dbReference>
<organism evidence="2 3">
    <name type="scientific">Sphaerisporangium flaviroseum</name>
    <dbReference type="NCBI Taxonomy" id="509199"/>
    <lineage>
        <taxon>Bacteria</taxon>
        <taxon>Bacillati</taxon>
        <taxon>Actinomycetota</taxon>
        <taxon>Actinomycetes</taxon>
        <taxon>Streptosporangiales</taxon>
        <taxon>Streptosporangiaceae</taxon>
        <taxon>Sphaerisporangium</taxon>
    </lineage>
</organism>
<proteinExistence type="predicted"/>
<keyword evidence="3" id="KW-1185">Reference proteome</keyword>
<dbReference type="Gene3D" id="1.10.260.40">
    <property type="entry name" value="lambda repressor-like DNA-binding domains"/>
    <property type="match status" value="1"/>
</dbReference>
<protein>
    <recommendedName>
        <fullName evidence="1">HTH cro/C1-type domain-containing protein</fullName>
    </recommendedName>
</protein>
<dbReference type="SMART" id="SM00530">
    <property type="entry name" value="HTH_XRE"/>
    <property type="match status" value="1"/>
</dbReference>
<evidence type="ECO:0000313" key="3">
    <source>
        <dbReference type="Proteomes" id="UP001500888"/>
    </source>
</evidence>
<accession>A0ABP7JFN3</accession>
<gene>
    <name evidence="2" type="ORF">GCM10022226_78820</name>
</gene>